<dbReference type="InterPro" id="IPR020598">
    <property type="entry name" value="rRNA_Ade_methylase_Trfase_N"/>
</dbReference>
<keyword evidence="1 5" id="KW-0489">Methyltransferase</keyword>
<dbReference type="Gene3D" id="3.40.50.150">
    <property type="entry name" value="Vaccinia Virus protein VP39"/>
    <property type="match status" value="1"/>
</dbReference>
<dbReference type="InterPro" id="IPR001737">
    <property type="entry name" value="KsgA/Erm"/>
</dbReference>
<dbReference type="EMBL" id="AMFJ01000258">
    <property type="protein sequence ID" value="EKE28977.1"/>
    <property type="molecule type" value="Genomic_DNA"/>
</dbReference>
<evidence type="ECO:0000259" key="6">
    <source>
        <dbReference type="SMART" id="SM00650"/>
    </source>
</evidence>
<reference evidence="7" key="1">
    <citation type="journal article" date="2012" name="Science">
        <title>Fermentation, hydrogen, and sulfur metabolism in multiple uncultivated bacterial phyla.</title>
        <authorList>
            <person name="Wrighton K.C."/>
            <person name="Thomas B.C."/>
            <person name="Sharon I."/>
            <person name="Miller C.S."/>
            <person name="Castelle C.J."/>
            <person name="VerBerkmoes N.C."/>
            <person name="Wilkins M.J."/>
            <person name="Hettich R.L."/>
            <person name="Lipton M.S."/>
            <person name="Williams K.H."/>
            <person name="Long P.E."/>
            <person name="Banfield J.F."/>
        </authorList>
    </citation>
    <scope>NUCLEOTIDE SEQUENCE [LARGE SCALE GENOMIC DNA]</scope>
</reference>
<evidence type="ECO:0000256" key="1">
    <source>
        <dbReference type="ARBA" id="ARBA00022603"/>
    </source>
</evidence>
<feature type="binding site" evidence="5">
    <location>
        <position position="23"/>
    </location>
    <ligand>
        <name>S-adenosyl-L-methionine</name>
        <dbReference type="ChEBI" id="CHEBI:59789"/>
    </ligand>
</feature>
<proteinExistence type="inferred from homology"/>
<dbReference type="InterPro" id="IPR029063">
    <property type="entry name" value="SAM-dependent_MTases_sf"/>
</dbReference>
<dbReference type="Gene3D" id="1.10.8.100">
    <property type="entry name" value="Ribosomal RNA adenine dimethylase-like, domain 2"/>
    <property type="match status" value="1"/>
</dbReference>
<comment type="caution">
    <text evidence="7">The sequence shown here is derived from an EMBL/GenBank/DDBJ whole genome shotgun (WGS) entry which is preliminary data.</text>
</comment>
<dbReference type="SMART" id="SM00650">
    <property type="entry name" value="rADc"/>
    <property type="match status" value="1"/>
</dbReference>
<organism evidence="7">
    <name type="scientific">uncultured bacterium</name>
    <name type="common">gcode 4</name>
    <dbReference type="NCBI Taxonomy" id="1234023"/>
    <lineage>
        <taxon>Bacteria</taxon>
        <taxon>environmental samples</taxon>
    </lineage>
</organism>
<dbReference type="GO" id="GO:0005829">
    <property type="term" value="C:cytosol"/>
    <property type="evidence" value="ECO:0007669"/>
    <property type="project" value="TreeGrafter"/>
</dbReference>
<accession>K2G3T1</accession>
<evidence type="ECO:0000256" key="4">
    <source>
        <dbReference type="ARBA" id="ARBA00022884"/>
    </source>
</evidence>
<dbReference type="SUPFAM" id="SSF53335">
    <property type="entry name" value="S-adenosyl-L-methionine-dependent methyltransferases"/>
    <property type="match status" value="1"/>
</dbReference>
<dbReference type="InterPro" id="IPR023165">
    <property type="entry name" value="rRNA_Ade_diMease-like_C"/>
</dbReference>
<dbReference type="PROSITE" id="PS51689">
    <property type="entry name" value="SAM_RNA_A_N6_MT"/>
    <property type="match status" value="1"/>
</dbReference>
<dbReference type="Pfam" id="PF00398">
    <property type="entry name" value="RrnaAD"/>
    <property type="match status" value="1"/>
</dbReference>
<evidence type="ECO:0000256" key="2">
    <source>
        <dbReference type="ARBA" id="ARBA00022679"/>
    </source>
</evidence>
<evidence type="ECO:0000313" key="7">
    <source>
        <dbReference type="EMBL" id="EKE28977.1"/>
    </source>
</evidence>
<dbReference type="AlphaFoldDB" id="K2G3T1"/>
<comment type="similarity">
    <text evidence="5">Belongs to the class I-like SAM-binding methyltransferase superfamily. rRNA adenine N(6)-methyltransferase family.</text>
</comment>
<name>K2G3T1_9BACT</name>
<evidence type="ECO:0000256" key="5">
    <source>
        <dbReference type="PROSITE-ProRule" id="PRU01026"/>
    </source>
</evidence>
<feature type="binding site" evidence="5">
    <location>
        <position position="100"/>
    </location>
    <ligand>
        <name>S-adenosyl-L-methionine</name>
        <dbReference type="ChEBI" id="CHEBI:59789"/>
    </ligand>
</feature>
<feature type="binding site" evidence="5">
    <location>
        <position position="21"/>
    </location>
    <ligand>
        <name>S-adenosyl-L-methionine</name>
        <dbReference type="ChEBI" id="CHEBI:59789"/>
    </ligand>
</feature>
<dbReference type="GO" id="GO:0003723">
    <property type="term" value="F:RNA binding"/>
    <property type="evidence" value="ECO:0007669"/>
    <property type="project" value="UniProtKB-UniRule"/>
</dbReference>
<feature type="domain" description="Ribosomal RNA adenine methylase transferase N-terminal" evidence="6">
    <location>
        <begin position="28"/>
        <end position="202"/>
    </location>
</feature>
<sequence>MSHSEIIKKYSIVAKKSLWQNFLVNDAILDKIVDFIDLKWKDIIEVWPWYWALTERLADKSPNRLDLVELDKAMHSILEDRQKNGDFKISNSALAIHNSDILEFEPQDTPYIVVANIPYYITSPILTHFFYKVKNQPTEMLILMQKDVADKIRKINWNKQSVLSLSADFACSEIREVVRVAAANFIPAPKVESSVLYFKLKENIDKEKAKSFMRIVKAWFSERRKKLSSNLAKKNILDKEIIKKKFERLWLDENVRAEELNIGQWLGLLD</sequence>
<feature type="binding site" evidence="5">
    <location>
        <position position="116"/>
    </location>
    <ligand>
        <name>S-adenosyl-L-methionine</name>
        <dbReference type="ChEBI" id="CHEBI:59789"/>
    </ligand>
</feature>
<gene>
    <name evidence="7" type="ORF">ACD_2C00258G0017</name>
</gene>
<keyword evidence="3 5" id="KW-0949">S-adenosyl-L-methionine</keyword>
<feature type="binding site" evidence="5">
    <location>
        <position position="69"/>
    </location>
    <ligand>
        <name>S-adenosyl-L-methionine</name>
        <dbReference type="ChEBI" id="CHEBI:59789"/>
    </ligand>
</feature>
<keyword evidence="4 5" id="KW-0694">RNA-binding</keyword>
<dbReference type="GO" id="GO:0000179">
    <property type="term" value="F:rRNA (adenine-N6,N6-)-dimethyltransferase activity"/>
    <property type="evidence" value="ECO:0007669"/>
    <property type="project" value="UniProtKB-UniRule"/>
</dbReference>
<comment type="caution">
    <text evidence="5">Lacks conserved residue(s) required for the propagation of feature annotation.</text>
</comment>
<dbReference type="PANTHER" id="PTHR11727">
    <property type="entry name" value="DIMETHYLADENOSINE TRANSFERASE"/>
    <property type="match status" value="1"/>
</dbReference>
<keyword evidence="2 5" id="KW-0808">Transferase</keyword>
<protein>
    <recommendedName>
        <fullName evidence="6">Ribosomal RNA adenine methylase transferase N-terminal domain-containing protein</fullName>
    </recommendedName>
</protein>
<dbReference type="PANTHER" id="PTHR11727:SF7">
    <property type="entry name" value="DIMETHYLADENOSINE TRANSFERASE-RELATED"/>
    <property type="match status" value="1"/>
</dbReference>
<evidence type="ECO:0000256" key="3">
    <source>
        <dbReference type="ARBA" id="ARBA00022691"/>
    </source>
</evidence>